<evidence type="ECO:0000256" key="1">
    <source>
        <dbReference type="ARBA" id="ARBA00022536"/>
    </source>
</evidence>
<dbReference type="InterPro" id="IPR027397">
    <property type="entry name" value="Catenin-bd_sf"/>
</dbReference>
<dbReference type="GO" id="GO:0007156">
    <property type="term" value="P:homophilic cell adhesion via plasma membrane adhesion molecules"/>
    <property type="evidence" value="ECO:0007669"/>
    <property type="project" value="InterPro"/>
</dbReference>
<keyword evidence="2 10" id="KW-0812">Transmembrane</keyword>
<dbReference type="PROSITE" id="PS00022">
    <property type="entry name" value="EGF_1"/>
    <property type="match status" value="2"/>
</dbReference>
<evidence type="ECO:0000256" key="6">
    <source>
        <dbReference type="ARBA" id="ARBA00023157"/>
    </source>
</evidence>
<dbReference type="InterPro" id="IPR001791">
    <property type="entry name" value="Laminin_G"/>
</dbReference>
<evidence type="ECO:0000259" key="11">
    <source>
        <dbReference type="PROSITE" id="PS50025"/>
    </source>
</evidence>
<comment type="caution">
    <text evidence="7">Lacks conserved residue(s) required for the propagation of feature annotation.</text>
</comment>
<evidence type="ECO:0000313" key="14">
    <source>
        <dbReference type="Proteomes" id="UP000228934"/>
    </source>
</evidence>
<keyword evidence="6 7" id="KW-1015">Disulfide bond</keyword>
<dbReference type="InterPro" id="IPR000742">
    <property type="entry name" value="EGF"/>
</dbReference>
<feature type="domain" description="Laminin G" evidence="11">
    <location>
        <begin position="107"/>
        <end position="319"/>
    </location>
</feature>
<dbReference type="OrthoDB" id="6079678at2759"/>
<dbReference type="SUPFAM" id="SSF57196">
    <property type="entry name" value="EGF/Laminin"/>
    <property type="match status" value="1"/>
</dbReference>
<feature type="domain" description="EGF-like" evidence="12">
    <location>
        <begin position="451"/>
        <end position="487"/>
    </location>
</feature>
<dbReference type="PANTHER" id="PTHR12916:SF4">
    <property type="entry name" value="UNINFLATABLE, ISOFORM C"/>
    <property type="match status" value="1"/>
</dbReference>
<keyword evidence="14" id="KW-1185">Reference proteome</keyword>
<evidence type="ECO:0000259" key="12">
    <source>
        <dbReference type="PROSITE" id="PS50026"/>
    </source>
</evidence>
<dbReference type="InterPro" id="IPR000233">
    <property type="entry name" value="Cadherin_Y-type_LIR"/>
</dbReference>
<keyword evidence="1 7" id="KW-0245">EGF-like domain</keyword>
<evidence type="ECO:0000313" key="13">
    <source>
        <dbReference type="EMBL" id="PIO31153.1"/>
    </source>
</evidence>
<dbReference type="FunFam" id="2.10.25.10:FF:000562">
    <property type="entry name" value="Neural-cadherin"/>
    <property type="match status" value="1"/>
</dbReference>
<keyword evidence="3" id="KW-0732">Signal</keyword>
<dbReference type="PROSITE" id="PS50025">
    <property type="entry name" value="LAM_G_DOMAIN"/>
    <property type="match status" value="1"/>
</dbReference>
<feature type="transmembrane region" description="Helical" evidence="10">
    <location>
        <begin position="502"/>
        <end position="522"/>
    </location>
</feature>
<feature type="disulfide bond" evidence="7">
    <location>
        <begin position="455"/>
        <end position="465"/>
    </location>
</feature>
<dbReference type="PROSITE" id="PS50026">
    <property type="entry name" value="EGF_3"/>
    <property type="match status" value="2"/>
</dbReference>
<dbReference type="CDD" id="cd00054">
    <property type="entry name" value="EGF_CA"/>
    <property type="match status" value="1"/>
</dbReference>
<name>A0A2G9RVA6_AQUCT</name>
<feature type="domain" description="EGF-like" evidence="12">
    <location>
        <begin position="67"/>
        <end position="106"/>
    </location>
</feature>
<keyword evidence="4" id="KW-0677">Repeat</keyword>
<dbReference type="Gene3D" id="2.10.25.10">
    <property type="entry name" value="Laminin"/>
    <property type="match status" value="3"/>
</dbReference>
<gene>
    <name evidence="13" type="ORF">AB205_0179690</name>
</gene>
<dbReference type="InterPro" id="IPR000152">
    <property type="entry name" value="EGF-type_Asp/Asn_hydroxyl_site"/>
</dbReference>
<feature type="non-terminal residue" evidence="13">
    <location>
        <position position="1"/>
    </location>
</feature>
<dbReference type="Pfam" id="PF01049">
    <property type="entry name" value="CADH_Y-type_LIR"/>
    <property type="match status" value="1"/>
</dbReference>
<dbReference type="PROSITE" id="PS00010">
    <property type="entry name" value="ASX_HYDROXYL"/>
    <property type="match status" value="1"/>
</dbReference>
<evidence type="ECO:0000256" key="7">
    <source>
        <dbReference type="PROSITE-ProRule" id="PRU00076"/>
    </source>
</evidence>
<dbReference type="PROSITE" id="PS01186">
    <property type="entry name" value="EGF_2"/>
    <property type="match status" value="1"/>
</dbReference>
<dbReference type="AlphaFoldDB" id="A0A2G9RVA6"/>
<dbReference type="Pfam" id="PF00008">
    <property type="entry name" value="EGF"/>
    <property type="match status" value="2"/>
</dbReference>
<keyword evidence="10" id="KW-0472">Membrane</keyword>
<dbReference type="InterPro" id="IPR001881">
    <property type="entry name" value="EGF-like_Ca-bd_dom"/>
</dbReference>
<evidence type="ECO:0000256" key="3">
    <source>
        <dbReference type="ARBA" id="ARBA00022729"/>
    </source>
</evidence>
<dbReference type="FunFam" id="4.10.900.10:FF:000007">
    <property type="entry name" value="Cadherin 22"/>
    <property type="match status" value="1"/>
</dbReference>
<dbReference type="EMBL" id="KV930372">
    <property type="protein sequence ID" value="PIO31153.1"/>
    <property type="molecule type" value="Genomic_DNA"/>
</dbReference>
<evidence type="ECO:0000256" key="2">
    <source>
        <dbReference type="ARBA" id="ARBA00022692"/>
    </source>
</evidence>
<evidence type="ECO:0000256" key="9">
    <source>
        <dbReference type="SAM" id="MobiDB-lite"/>
    </source>
</evidence>
<dbReference type="Gene3D" id="4.10.900.10">
    <property type="entry name" value="TCF3-CBD (Catenin binding domain)"/>
    <property type="match status" value="1"/>
</dbReference>
<accession>A0A2G9RVA6</accession>
<keyword evidence="5 10" id="KW-1133">Transmembrane helix</keyword>
<dbReference type="SMART" id="SM00181">
    <property type="entry name" value="EGF"/>
    <property type="match status" value="3"/>
</dbReference>
<feature type="disulfide bond" evidence="7">
    <location>
        <begin position="96"/>
        <end position="105"/>
    </location>
</feature>
<dbReference type="PANTHER" id="PTHR12916">
    <property type="entry name" value="CYTOCHROME C OXIDASE POLYPEPTIDE VIC-2"/>
    <property type="match status" value="1"/>
</dbReference>
<comment type="function">
    <text evidence="8">Cadherins are calcium-dependent cell adhesion proteins.</text>
</comment>
<dbReference type="Gene3D" id="2.60.120.200">
    <property type="match status" value="2"/>
</dbReference>
<dbReference type="CDD" id="cd00110">
    <property type="entry name" value="LamG"/>
    <property type="match status" value="1"/>
</dbReference>
<dbReference type="GO" id="GO:0005509">
    <property type="term" value="F:calcium ion binding"/>
    <property type="evidence" value="ECO:0007669"/>
    <property type="project" value="InterPro"/>
</dbReference>
<reference evidence="14" key="1">
    <citation type="journal article" date="2017" name="Nat. Commun.">
        <title>The North American bullfrog draft genome provides insight into hormonal regulation of long noncoding RNA.</title>
        <authorList>
            <person name="Hammond S.A."/>
            <person name="Warren R.L."/>
            <person name="Vandervalk B.P."/>
            <person name="Kucuk E."/>
            <person name="Khan H."/>
            <person name="Gibb E.A."/>
            <person name="Pandoh P."/>
            <person name="Kirk H."/>
            <person name="Zhao Y."/>
            <person name="Jones M."/>
            <person name="Mungall A.J."/>
            <person name="Coope R."/>
            <person name="Pleasance S."/>
            <person name="Moore R.A."/>
            <person name="Holt R.A."/>
            <person name="Round J.M."/>
            <person name="Ohora S."/>
            <person name="Walle B.V."/>
            <person name="Veldhoen N."/>
            <person name="Helbing C.C."/>
            <person name="Birol I."/>
        </authorList>
    </citation>
    <scope>NUCLEOTIDE SEQUENCE [LARGE SCALE GENOMIC DNA]</scope>
</reference>
<evidence type="ECO:0000256" key="10">
    <source>
        <dbReference type="SAM" id="Phobius"/>
    </source>
</evidence>
<feature type="disulfide bond" evidence="7">
    <location>
        <begin position="477"/>
        <end position="486"/>
    </location>
</feature>
<evidence type="ECO:0000256" key="5">
    <source>
        <dbReference type="ARBA" id="ARBA00022989"/>
    </source>
</evidence>
<dbReference type="Proteomes" id="UP000228934">
    <property type="component" value="Unassembled WGS sequence"/>
</dbReference>
<sequence length="704" mass="77854">IQAAVQTEVFPGDRDFCLRTICLRNVGCRDHSAVRDFLNLVDGGSVSFVSVIHDLATACRCPPSGRARPSCSSLPWNPCLHGGTCVDTASGYRCQCLPQFRGPLCQLTLHSFHGNGYTWFPPIKFCSEVRLSLEFISDQSDGTLLYHGPVSNQDAEDSLSLDITQGILRLTIRQDGGTQLQLQLPESVNVTDKSWHRLDLKLRNKAVMLTLDHCSSAIIFEKEGVGKRFLSEDRAMCETQGQMMQEWRLWNPHHVLQLGGIKASPSHPHLPSAHFKGCLRNLIINKQVVHGILTASYNIGDGDYLVKLAGHRLDSGEWCEVSLERLQNEFTLRMSSGSEHGEVTVAHGTYKEIKVDPSSVFLGSGKMEEPSFEGCMKDVRFNSYRLPMENQSSSPVTMVRKQGVSRGCTSDVCRSAPCSRGFVCTDMWMLHECSCPPGYLLIENITGQWCLYTACAQSPCKYGTCIPRSDAEFSCLCAQGFAGSNCDVVLYTLDPGSTLSTFLITCIGSTALIAVIAGAVLLSRCKKKKRMNEGVYHVSAYHDEVEDTRQNIFHYNEEGGGEEDQDAFNMTDLHLSLRNSPVLTLGRRAKDRRVHSPLSCDYEPPDSQKAPSRAPAPRLSCSFTSGDFGQYFYDVCQDAVYMHSSCDSLKVYDTEGAGSTAGSLSTLASSGVESDLEYEDVKAWGPKFYYLSKLYSYTEDDDSQ</sequence>
<organism evidence="13 14">
    <name type="scientific">Aquarana catesbeiana</name>
    <name type="common">American bullfrog</name>
    <name type="synonym">Rana catesbeiana</name>
    <dbReference type="NCBI Taxonomy" id="8400"/>
    <lineage>
        <taxon>Eukaryota</taxon>
        <taxon>Metazoa</taxon>
        <taxon>Chordata</taxon>
        <taxon>Craniata</taxon>
        <taxon>Vertebrata</taxon>
        <taxon>Euteleostomi</taxon>
        <taxon>Amphibia</taxon>
        <taxon>Batrachia</taxon>
        <taxon>Anura</taxon>
        <taxon>Neobatrachia</taxon>
        <taxon>Ranoidea</taxon>
        <taxon>Ranidae</taxon>
        <taxon>Aquarana</taxon>
    </lineage>
</organism>
<dbReference type="SMART" id="SM00179">
    <property type="entry name" value="EGF_CA"/>
    <property type="match status" value="3"/>
</dbReference>
<dbReference type="Pfam" id="PF02210">
    <property type="entry name" value="Laminin_G_2"/>
    <property type="match status" value="2"/>
</dbReference>
<feature type="region of interest" description="Disordered" evidence="9">
    <location>
        <begin position="595"/>
        <end position="616"/>
    </location>
</feature>
<dbReference type="SUPFAM" id="SSF49899">
    <property type="entry name" value="Concanavalin A-like lectins/glucanases"/>
    <property type="match status" value="2"/>
</dbReference>
<evidence type="ECO:0008006" key="15">
    <source>
        <dbReference type="Google" id="ProtNLM"/>
    </source>
</evidence>
<protein>
    <recommendedName>
        <fullName evidence="15">Neural-cadherin</fullName>
    </recommendedName>
</protein>
<dbReference type="InterPro" id="IPR013320">
    <property type="entry name" value="ConA-like_dom_sf"/>
</dbReference>
<dbReference type="SMART" id="SM00282">
    <property type="entry name" value="LamG"/>
    <property type="match status" value="1"/>
</dbReference>
<evidence type="ECO:0000256" key="4">
    <source>
        <dbReference type="ARBA" id="ARBA00022737"/>
    </source>
</evidence>
<evidence type="ECO:0000256" key="8">
    <source>
        <dbReference type="RuleBase" id="RU004357"/>
    </source>
</evidence>
<proteinExistence type="predicted"/>